<evidence type="ECO:0000256" key="1">
    <source>
        <dbReference type="ARBA" id="ARBA00004651"/>
    </source>
</evidence>
<dbReference type="InterPro" id="IPR034227">
    <property type="entry name" value="CuRO_UO_II"/>
</dbReference>
<proteinExistence type="inferred from homology"/>
<keyword evidence="10 14" id="KW-0560">Oxidoreductase</keyword>
<keyword evidence="11 14" id="KW-0472">Membrane</keyword>
<dbReference type="SUPFAM" id="SSF81464">
    <property type="entry name" value="Cytochrome c oxidase subunit II-like, transmembrane region"/>
    <property type="match status" value="1"/>
</dbReference>
<evidence type="ECO:0000313" key="15">
    <source>
        <dbReference type="EMBL" id="QGO07541.1"/>
    </source>
</evidence>
<dbReference type="InterPro" id="IPR006333">
    <property type="entry name" value="Cyt_o_ubiquinol_oxidase_su2"/>
</dbReference>
<reference evidence="15 16" key="1">
    <citation type="submission" date="2019-04" db="EMBL/GenBank/DDBJ databases">
        <title>Complete genome sequencing of Piscirickettsia salmonis strain Psal-009.</title>
        <authorList>
            <person name="Schober I."/>
            <person name="Bunk B."/>
            <person name="Sproer C."/>
            <person name="Carril G.P."/>
            <person name="Riedel T."/>
            <person name="Flores-Herrera P.A."/>
            <person name="Nourdin-Galindo G."/>
            <person name="Marshall S.H."/>
            <person name="Overmann J."/>
        </authorList>
    </citation>
    <scope>NUCLEOTIDE SEQUENCE [LARGE SCALE GENOMIC DNA]</scope>
    <source>
        <strain evidence="15 16">Psal-009</strain>
    </source>
</reference>
<keyword evidence="9" id="KW-1133">Transmembrane helix</keyword>
<evidence type="ECO:0000313" key="16">
    <source>
        <dbReference type="Proteomes" id="UP000422232"/>
    </source>
</evidence>
<dbReference type="GO" id="GO:0042773">
    <property type="term" value="P:ATP synthesis coupled electron transport"/>
    <property type="evidence" value="ECO:0007669"/>
    <property type="project" value="TreeGrafter"/>
</dbReference>
<dbReference type="CDD" id="cd04212">
    <property type="entry name" value="CuRO_UO_II"/>
    <property type="match status" value="1"/>
</dbReference>
<dbReference type="PIRSF" id="PIRSF000292">
    <property type="entry name" value="Ubi_od_II"/>
    <property type="match status" value="1"/>
</dbReference>
<dbReference type="GO" id="GO:0005886">
    <property type="term" value="C:plasma membrane"/>
    <property type="evidence" value="ECO:0007669"/>
    <property type="project" value="UniProtKB-SubCell"/>
</dbReference>
<organism evidence="15 16">
    <name type="scientific">Piscirickettsia salmonis</name>
    <dbReference type="NCBI Taxonomy" id="1238"/>
    <lineage>
        <taxon>Bacteria</taxon>
        <taxon>Pseudomonadati</taxon>
        <taxon>Pseudomonadota</taxon>
        <taxon>Gammaproteobacteria</taxon>
        <taxon>Thiotrichales</taxon>
        <taxon>Piscirickettsiaceae</taxon>
        <taxon>Piscirickettsia</taxon>
    </lineage>
</organism>
<keyword evidence="13" id="KW-0449">Lipoprotein</keyword>
<keyword evidence="4 14" id="KW-1003">Cell membrane</keyword>
<dbReference type="InterPro" id="IPR002429">
    <property type="entry name" value="CcO_II-like_C"/>
</dbReference>
<evidence type="ECO:0000256" key="13">
    <source>
        <dbReference type="ARBA" id="ARBA00023288"/>
    </source>
</evidence>
<evidence type="ECO:0000256" key="7">
    <source>
        <dbReference type="ARBA" id="ARBA00022729"/>
    </source>
</evidence>
<keyword evidence="3 14" id="KW-0813">Transport</keyword>
<dbReference type="NCBIfam" id="TIGR01433">
    <property type="entry name" value="CyoA"/>
    <property type="match status" value="1"/>
</dbReference>
<evidence type="ECO:0000256" key="6">
    <source>
        <dbReference type="ARBA" id="ARBA00022692"/>
    </source>
</evidence>
<dbReference type="PANTHER" id="PTHR22888:SF18">
    <property type="entry name" value="CYTOCHROME BO(3) UBIQUINOL OXIDASE SUBUNIT 2"/>
    <property type="match status" value="1"/>
</dbReference>
<dbReference type="GO" id="GO:0009486">
    <property type="term" value="F:cytochrome bo3 ubiquinol oxidase activity"/>
    <property type="evidence" value="ECO:0007669"/>
    <property type="project" value="InterPro"/>
</dbReference>
<keyword evidence="12" id="KW-0564">Palmitate</keyword>
<evidence type="ECO:0000256" key="10">
    <source>
        <dbReference type="ARBA" id="ARBA00023002"/>
    </source>
</evidence>
<dbReference type="Gene3D" id="1.10.287.90">
    <property type="match status" value="1"/>
</dbReference>
<dbReference type="InterPro" id="IPR010514">
    <property type="entry name" value="COX_ARM"/>
</dbReference>
<dbReference type="PANTHER" id="PTHR22888">
    <property type="entry name" value="CYTOCHROME C OXIDASE, SUBUNIT II"/>
    <property type="match status" value="1"/>
</dbReference>
<evidence type="ECO:0000256" key="4">
    <source>
        <dbReference type="ARBA" id="ARBA00022475"/>
    </source>
</evidence>
<comment type="similarity">
    <text evidence="2 14">Belongs to the cytochrome c oxidase subunit 2 family.</text>
</comment>
<evidence type="ECO:0000256" key="2">
    <source>
        <dbReference type="ARBA" id="ARBA00007866"/>
    </source>
</evidence>
<keyword evidence="8 14" id="KW-0249">Electron transport</keyword>
<dbReference type="AlphaFoldDB" id="A0A9Q6PVE1"/>
<dbReference type="InterPro" id="IPR036257">
    <property type="entry name" value="Cyt_c_oxidase_su2_TM_sf"/>
</dbReference>
<keyword evidence="16" id="KW-1185">Reference proteome</keyword>
<dbReference type="PROSITE" id="PS50857">
    <property type="entry name" value="COX2_CUA"/>
    <property type="match status" value="1"/>
</dbReference>
<evidence type="ECO:0000256" key="5">
    <source>
        <dbReference type="ARBA" id="ARBA00022660"/>
    </source>
</evidence>
<dbReference type="SUPFAM" id="SSF49503">
    <property type="entry name" value="Cupredoxins"/>
    <property type="match status" value="1"/>
</dbReference>
<dbReference type="Gene3D" id="2.60.40.420">
    <property type="entry name" value="Cupredoxins - blue copper proteins"/>
    <property type="match status" value="1"/>
</dbReference>
<evidence type="ECO:0000256" key="14">
    <source>
        <dbReference type="PIRNR" id="PIRNR000292"/>
    </source>
</evidence>
<evidence type="ECO:0000256" key="3">
    <source>
        <dbReference type="ARBA" id="ARBA00022448"/>
    </source>
</evidence>
<protein>
    <recommendedName>
        <fullName evidence="14">Ubiquinol oxidase subunit 2</fullName>
    </recommendedName>
</protein>
<keyword evidence="5 14" id="KW-0679">Respiratory chain</keyword>
<evidence type="ECO:0000256" key="8">
    <source>
        <dbReference type="ARBA" id="ARBA00022982"/>
    </source>
</evidence>
<dbReference type="InterPro" id="IPR008972">
    <property type="entry name" value="Cupredoxin"/>
</dbReference>
<keyword evidence="6" id="KW-0812">Transmembrane</keyword>
<keyword evidence="7" id="KW-0732">Signal</keyword>
<dbReference type="GO" id="GO:0005507">
    <property type="term" value="F:copper ion binding"/>
    <property type="evidence" value="ECO:0007669"/>
    <property type="project" value="InterPro"/>
</dbReference>
<name>A0A9Q6PVE1_PISSA</name>
<accession>A0A9Q6PVE1</accession>
<evidence type="ECO:0000256" key="9">
    <source>
        <dbReference type="ARBA" id="ARBA00022989"/>
    </source>
</evidence>
<dbReference type="GeneID" id="66742409"/>
<dbReference type="PROSITE" id="PS50999">
    <property type="entry name" value="COX2_TM"/>
    <property type="match status" value="1"/>
</dbReference>
<dbReference type="Pfam" id="PF02790">
    <property type="entry name" value="COX2_TM"/>
    <property type="match status" value="1"/>
</dbReference>
<evidence type="ECO:0000256" key="12">
    <source>
        <dbReference type="ARBA" id="ARBA00023139"/>
    </source>
</evidence>
<dbReference type="InterPro" id="IPR045187">
    <property type="entry name" value="CcO_II"/>
</dbReference>
<dbReference type="InterPro" id="IPR011759">
    <property type="entry name" value="Cyt_c_oxidase_su2_TM_dom"/>
</dbReference>
<dbReference type="GO" id="GO:0016682">
    <property type="term" value="F:oxidoreductase activity, acting on diphenols and related substances as donors, oxygen as acceptor"/>
    <property type="evidence" value="ECO:0007669"/>
    <property type="project" value="InterPro"/>
</dbReference>
<gene>
    <name evidence="15" type="primary">cyoA_2</name>
    <name evidence="15" type="ORF">Psal009_03498</name>
</gene>
<sequence length="313" mass="35365">MKFISDVKKMLKKNIKHKIPAFLCLLFAILSLNGCKTMLFDPQGTIAAQEMKLFIIAVALMLIVVIPVLIAIPVIARRYRASNTEAKYTPEFTHSTKLEIIWWAVPIIIIAILAVITWDTTHKLDPYRPLDVKRDGQVVEPITIQAISLEWKWLFIYPKQGIATVNYVQFPVDQPIQFLVTSDAPMNSFQIQQLAGQIYSMSGMQTKLHMMADKIGEYRGRSVSFSGDGFSGMRFITKVTSANDFNRWVASVKASPHQLTNAEYKKLVVPSENHPPEYFSSVMPGLFKKVIMSFMMPPQGEAMPKNTGPEVHL</sequence>
<dbReference type="RefSeq" id="WP_016211299.1">
    <property type="nucleotide sequence ID" value="NZ_CP012413.1"/>
</dbReference>
<evidence type="ECO:0000256" key="11">
    <source>
        <dbReference type="ARBA" id="ARBA00023136"/>
    </source>
</evidence>
<dbReference type="EMBL" id="CP038908">
    <property type="protein sequence ID" value="QGO07541.1"/>
    <property type="molecule type" value="Genomic_DNA"/>
</dbReference>
<comment type="subcellular location">
    <subcellularLocation>
        <location evidence="1">Cell membrane</location>
        <topology evidence="1">Multi-pass membrane protein</topology>
    </subcellularLocation>
</comment>
<dbReference type="Pfam" id="PF06481">
    <property type="entry name" value="COX_ARM"/>
    <property type="match status" value="1"/>
</dbReference>
<dbReference type="Proteomes" id="UP000422232">
    <property type="component" value="Chromosome"/>
</dbReference>
<dbReference type="GO" id="GO:0004129">
    <property type="term" value="F:cytochrome-c oxidase activity"/>
    <property type="evidence" value="ECO:0007669"/>
    <property type="project" value="UniProtKB-UniRule"/>
</dbReference>